<proteinExistence type="predicted"/>
<name>F4GIJ2_PARC1</name>
<dbReference type="AlphaFoldDB" id="F4GIJ2"/>
<gene>
    <name evidence="1" type="ordered locus">Spico_0902</name>
</gene>
<evidence type="ECO:0000313" key="1">
    <source>
        <dbReference type="EMBL" id="AEC02126.1"/>
    </source>
</evidence>
<sequence length="304" mass="33245">MTFHEAEHAGIFYPGDKTSQDLIFDVSANTDVQNTDVQDALSRISSLSSGFPSDFPAVVMVPQAAWTWTLADIHDALGSLSATPDFELIVLLAPLHAPVMEIHQPAFVFSHGAIGTRTAQGDIMFDIAARGILEARFPREFSLQNVYFTEEPGVEYLFPVLARKYPGVPVLPLLAGDADGQRVRAMAEMLRILNEARPRTLFIIAGNLSAEEHLSQALEHATVLQGAMENGEALLPLRAAGKISSVATPWIEAVRRIFGGRWRLLTVRQSDGPRFCHLPETAPDTSHSSVVWHAAEILTQGRDS</sequence>
<dbReference type="eggNOG" id="COG1355">
    <property type="taxonomic scope" value="Bacteria"/>
</dbReference>
<accession>F4GIJ2</accession>
<dbReference type="HOGENOM" id="CLU_1000777_0_0_12"/>
<reference evidence="2" key="1">
    <citation type="submission" date="2011-04" db="EMBL/GenBank/DDBJ databases">
        <title>The complete genome of Spirochaeta coccoides DSM 17374.</title>
        <authorList>
            <person name="Lucas S."/>
            <person name="Copeland A."/>
            <person name="Lapidus A."/>
            <person name="Bruce D."/>
            <person name="Goodwin L."/>
            <person name="Pitluck S."/>
            <person name="Peters L."/>
            <person name="Kyrpides N."/>
            <person name="Mavromatis K."/>
            <person name="Pagani I."/>
            <person name="Ivanova N."/>
            <person name="Ovchinnikova G."/>
            <person name="Lu M."/>
            <person name="Detter J.C."/>
            <person name="Tapia R."/>
            <person name="Han C."/>
            <person name="Land M."/>
            <person name="Hauser L."/>
            <person name="Markowitz V."/>
            <person name="Cheng J.-F."/>
            <person name="Hugenholtz P."/>
            <person name="Woyke T."/>
            <person name="Wu D."/>
            <person name="Spring S."/>
            <person name="Schroeder M."/>
            <person name="Brambilla E."/>
            <person name="Klenk H.-P."/>
            <person name="Eisen J.A."/>
        </authorList>
    </citation>
    <scope>NUCLEOTIDE SEQUENCE [LARGE SCALE GENOMIC DNA]</scope>
    <source>
        <strain evidence="2">ATCC BAA-1237 / DSM 17374 / SPN1</strain>
    </source>
</reference>
<dbReference type="STRING" id="760011.Spico_0902"/>
<dbReference type="NCBIfam" id="TIGR04336">
    <property type="entry name" value="AmmeMemoSam_B"/>
    <property type="match status" value="1"/>
</dbReference>
<evidence type="ECO:0008006" key="3">
    <source>
        <dbReference type="Google" id="ProtNLM"/>
    </source>
</evidence>
<dbReference type="EMBL" id="CP002659">
    <property type="protein sequence ID" value="AEC02126.1"/>
    <property type="molecule type" value="Genomic_DNA"/>
</dbReference>
<protein>
    <recommendedName>
        <fullName evidence="3">AmmeMemoRadiSam system protein B</fullName>
    </recommendedName>
</protein>
<evidence type="ECO:0000313" key="2">
    <source>
        <dbReference type="Proteomes" id="UP000007939"/>
    </source>
</evidence>
<dbReference type="Gene3D" id="3.40.830.10">
    <property type="entry name" value="LigB-like"/>
    <property type="match status" value="1"/>
</dbReference>
<organism evidence="1 2">
    <name type="scientific">Parasphaerochaeta coccoides (strain ATCC BAA-1237 / DSM 17374 / SPN1)</name>
    <name type="common">Sphaerochaeta coccoides</name>
    <dbReference type="NCBI Taxonomy" id="760011"/>
    <lineage>
        <taxon>Bacteria</taxon>
        <taxon>Pseudomonadati</taxon>
        <taxon>Spirochaetota</taxon>
        <taxon>Spirochaetia</taxon>
        <taxon>Spirochaetales</taxon>
        <taxon>Sphaerochaetaceae</taxon>
        <taxon>Parasphaerochaeta</taxon>
    </lineage>
</organism>
<reference evidence="1 2" key="2">
    <citation type="journal article" date="2012" name="Stand. Genomic Sci.">
        <title>Complete genome sequence of the termite hindgut bacterium Spirochaeta coccoides type strain (SPN1(T)), reclassification in the genus Sphaerochaeta as Sphaerochaeta coccoides comb. nov. and emendations of the family Spirochaetaceae and the genus Sphaerochaeta.</title>
        <authorList>
            <person name="Abt B."/>
            <person name="Han C."/>
            <person name="Scheuner C."/>
            <person name="Lu M."/>
            <person name="Lapidus A."/>
            <person name="Nolan M."/>
            <person name="Lucas S."/>
            <person name="Hammon N."/>
            <person name="Deshpande S."/>
            <person name="Cheng J.F."/>
            <person name="Tapia R."/>
            <person name="Goodwin L.A."/>
            <person name="Pitluck S."/>
            <person name="Liolios K."/>
            <person name="Pagani I."/>
            <person name="Ivanova N."/>
            <person name="Mavromatis K."/>
            <person name="Mikhailova N."/>
            <person name="Huntemann M."/>
            <person name="Pati A."/>
            <person name="Chen A."/>
            <person name="Palaniappan K."/>
            <person name="Land M."/>
            <person name="Hauser L."/>
            <person name="Brambilla E.M."/>
            <person name="Rohde M."/>
            <person name="Spring S."/>
            <person name="Gronow S."/>
            <person name="Goker M."/>
            <person name="Woyke T."/>
            <person name="Bristow J."/>
            <person name="Eisen J.A."/>
            <person name="Markowitz V."/>
            <person name="Hugenholtz P."/>
            <person name="Kyrpides N.C."/>
            <person name="Klenk H.P."/>
            <person name="Detter J.C."/>
        </authorList>
    </citation>
    <scope>NUCLEOTIDE SEQUENCE [LARGE SCALE GENOMIC DNA]</scope>
    <source>
        <strain evidence="2">ATCC BAA-1237 / DSM 17374 / SPN1</strain>
    </source>
</reference>
<dbReference type="Proteomes" id="UP000007939">
    <property type="component" value="Chromosome"/>
</dbReference>
<keyword evidence="2" id="KW-1185">Reference proteome</keyword>
<dbReference type="KEGG" id="scc:Spico_0902"/>
<dbReference type="RefSeq" id="WP_013739522.1">
    <property type="nucleotide sequence ID" value="NC_015436.1"/>
</dbReference>